<evidence type="ECO:0000256" key="1">
    <source>
        <dbReference type="SAM" id="Coils"/>
    </source>
</evidence>
<organism evidence="2 3">
    <name type="scientific">Paraglomus occultum</name>
    <dbReference type="NCBI Taxonomy" id="144539"/>
    <lineage>
        <taxon>Eukaryota</taxon>
        <taxon>Fungi</taxon>
        <taxon>Fungi incertae sedis</taxon>
        <taxon>Mucoromycota</taxon>
        <taxon>Glomeromycotina</taxon>
        <taxon>Glomeromycetes</taxon>
        <taxon>Paraglomerales</taxon>
        <taxon>Paraglomeraceae</taxon>
        <taxon>Paraglomus</taxon>
    </lineage>
</organism>
<dbReference type="OrthoDB" id="10587646at2759"/>
<reference evidence="2" key="1">
    <citation type="submission" date="2021-06" db="EMBL/GenBank/DDBJ databases">
        <authorList>
            <person name="Kallberg Y."/>
            <person name="Tangrot J."/>
            <person name="Rosling A."/>
        </authorList>
    </citation>
    <scope>NUCLEOTIDE SEQUENCE</scope>
    <source>
        <strain evidence="2">IA702</strain>
    </source>
</reference>
<dbReference type="AlphaFoldDB" id="A0A9N8YXP0"/>
<sequence>MRELAFKIGLSDEIDEFDGYILDIADEADDIRTAKHLKKSLTDNKDEILKISDTNDFGGQNDKFGLVFYNYRKALLEENLLSNKSKLDEIILAVKLNEDARGEVAFLEAEIKRIDDEINKLSTDELNLKLAIKLAVIKKEMNDDARFKREEFEKKQKEVEEIVRKVNEGGFNTIINQDWLAIKAKKGGSLVEAIKEVDKIKDETGINKAIDGKTLSKEDIEEIFNNYAPTKTKHGALISHLREKGVEDGNKITDDKEEEVWKKFLTDNDATKVIKTIVAHEYEDALKGPFDENNAIVKEMRKSEAHYDEDDTKNKFDKDRYGNPKTCEDIDRKKAIQFLFDKKIKNIKQGSV</sequence>
<feature type="coiled-coil region" evidence="1">
    <location>
        <begin position="97"/>
        <end position="165"/>
    </location>
</feature>
<protein>
    <submittedName>
        <fullName evidence="2">1448_t:CDS:1</fullName>
    </submittedName>
</protein>
<accession>A0A9N8YXP0</accession>
<dbReference type="EMBL" id="CAJVPJ010000016">
    <property type="protein sequence ID" value="CAG8456589.1"/>
    <property type="molecule type" value="Genomic_DNA"/>
</dbReference>
<evidence type="ECO:0000313" key="3">
    <source>
        <dbReference type="Proteomes" id="UP000789572"/>
    </source>
</evidence>
<name>A0A9N8YXP0_9GLOM</name>
<proteinExistence type="predicted"/>
<comment type="caution">
    <text evidence="2">The sequence shown here is derived from an EMBL/GenBank/DDBJ whole genome shotgun (WGS) entry which is preliminary data.</text>
</comment>
<dbReference type="Proteomes" id="UP000789572">
    <property type="component" value="Unassembled WGS sequence"/>
</dbReference>
<keyword evidence="3" id="KW-1185">Reference proteome</keyword>
<evidence type="ECO:0000313" key="2">
    <source>
        <dbReference type="EMBL" id="CAG8456589.1"/>
    </source>
</evidence>
<keyword evidence="1" id="KW-0175">Coiled coil</keyword>
<gene>
    <name evidence="2" type="ORF">POCULU_LOCUS334</name>
</gene>